<dbReference type="PROSITE" id="PS50919">
    <property type="entry name" value="MIR"/>
    <property type="match status" value="3"/>
</dbReference>
<name>A0A3M7Q9H2_BRAPC</name>
<dbReference type="SMART" id="SM00472">
    <property type="entry name" value="MIR"/>
    <property type="match status" value="3"/>
</dbReference>
<dbReference type="PANTHER" id="PTHR46809:SF2">
    <property type="entry name" value="GH21273P"/>
    <property type="match status" value="1"/>
</dbReference>
<dbReference type="STRING" id="10195.A0A3M7Q9H2"/>
<keyword evidence="2" id="KW-0677">Repeat</keyword>
<evidence type="ECO:0000313" key="4">
    <source>
        <dbReference type="EMBL" id="RNA08046.1"/>
    </source>
</evidence>
<evidence type="ECO:0000259" key="3">
    <source>
        <dbReference type="PROSITE" id="PS50919"/>
    </source>
</evidence>
<dbReference type="CDD" id="cd23293">
    <property type="entry name" value="beta-trefoil_MIR_SDF2_meta"/>
    <property type="match status" value="1"/>
</dbReference>
<feature type="domain" description="MIR" evidence="3">
    <location>
        <begin position="60"/>
        <end position="114"/>
    </location>
</feature>
<reference evidence="4 5" key="1">
    <citation type="journal article" date="2018" name="Sci. Rep.">
        <title>Genomic signatures of local adaptation to the degree of environmental predictability in rotifers.</title>
        <authorList>
            <person name="Franch-Gras L."/>
            <person name="Hahn C."/>
            <person name="Garcia-Roger E.M."/>
            <person name="Carmona M.J."/>
            <person name="Serra M."/>
            <person name="Gomez A."/>
        </authorList>
    </citation>
    <scope>NUCLEOTIDE SEQUENCE [LARGE SCALE GENOMIC DNA]</scope>
    <source>
        <strain evidence="4">HYR1</strain>
    </source>
</reference>
<gene>
    <name evidence="4" type="ORF">BpHYR1_001602</name>
</gene>
<evidence type="ECO:0000256" key="1">
    <source>
        <dbReference type="ARBA" id="ARBA00022729"/>
    </source>
</evidence>
<keyword evidence="1" id="KW-0732">Signal</keyword>
<dbReference type="InterPro" id="IPR016093">
    <property type="entry name" value="MIR_motif"/>
</dbReference>
<evidence type="ECO:0000313" key="5">
    <source>
        <dbReference type="Proteomes" id="UP000276133"/>
    </source>
</evidence>
<protein>
    <submittedName>
        <fullName evidence="4">Stromal cell-derived factor 2-like</fullName>
    </submittedName>
</protein>
<dbReference type="Pfam" id="PF02815">
    <property type="entry name" value="MIR"/>
    <property type="match status" value="1"/>
</dbReference>
<feature type="domain" description="MIR" evidence="3">
    <location>
        <begin position="180"/>
        <end position="234"/>
    </location>
</feature>
<proteinExistence type="predicted"/>
<feature type="domain" description="MIR" evidence="3">
    <location>
        <begin position="124"/>
        <end position="179"/>
    </location>
</feature>
<accession>A0A3M7Q9H2</accession>
<dbReference type="Proteomes" id="UP000276133">
    <property type="component" value="Unassembled WGS sequence"/>
</dbReference>
<comment type="caution">
    <text evidence="4">The sequence shown here is derived from an EMBL/GenBank/DDBJ whole genome shotgun (WGS) entry which is preliminary data.</text>
</comment>
<organism evidence="4 5">
    <name type="scientific">Brachionus plicatilis</name>
    <name type="common">Marine rotifer</name>
    <name type="synonym">Brachionus muelleri</name>
    <dbReference type="NCBI Taxonomy" id="10195"/>
    <lineage>
        <taxon>Eukaryota</taxon>
        <taxon>Metazoa</taxon>
        <taxon>Spiralia</taxon>
        <taxon>Gnathifera</taxon>
        <taxon>Rotifera</taxon>
        <taxon>Eurotatoria</taxon>
        <taxon>Monogononta</taxon>
        <taxon>Pseudotrocha</taxon>
        <taxon>Ploima</taxon>
        <taxon>Brachionidae</taxon>
        <taxon>Brachionus</taxon>
    </lineage>
</organism>
<dbReference type="InterPro" id="IPR036300">
    <property type="entry name" value="MIR_dom_sf"/>
</dbReference>
<dbReference type="AlphaFoldDB" id="A0A3M7Q9H2"/>
<keyword evidence="5" id="KW-1185">Reference proteome</keyword>
<dbReference type="SUPFAM" id="SSF82109">
    <property type="entry name" value="MIR domain"/>
    <property type="match status" value="1"/>
</dbReference>
<dbReference type="OrthoDB" id="5588846at2759"/>
<sequence>MKYFQNFRNFEHMNVIRLCRLEERIELAMEYWKKISNNGNLLYGILIVLSFLNQIQSMKYDYVTFTSTIKLLNLNSNARLHSHDVKYGSGSGQQSVTAVRNADDHNSYWQIVSKHGETKSIERGQPVRCGDIIRLNHLSTKRNLHSHLFQSPLSNNQEVSAFGENGDGDTGDNWIVECDDEYWKRDEPIRLKHLDTNKYLHINGDTFGRPIHGQLEVSCYHNANQYNLWRVNEGVYIKPNEENDSNDNGHTEL</sequence>
<dbReference type="EMBL" id="REGN01006867">
    <property type="protein sequence ID" value="RNA08046.1"/>
    <property type="molecule type" value="Genomic_DNA"/>
</dbReference>
<dbReference type="Gene3D" id="2.80.10.50">
    <property type="match status" value="1"/>
</dbReference>
<dbReference type="PANTHER" id="PTHR46809">
    <property type="entry name" value="STROMAL CELL-DERIVED FACTOR 2-LIKE PROTEIN"/>
    <property type="match status" value="1"/>
</dbReference>
<evidence type="ECO:0000256" key="2">
    <source>
        <dbReference type="ARBA" id="ARBA00022737"/>
    </source>
</evidence>